<organism evidence="8 9">
    <name type="scientific">Lingula anatina</name>
    <name type="common">Brachiopod</name>
    <name type="synonym">Lingula unguis</name>
    <dbReference type="NCBI Taxonomy" id="7574"/>
    <lineage>
        <taxon>Eukaryota</taxon>
        <taxon>Metazoa</taxon>
        <taxon>Spiralia</taxon>
        <taxon>Lophotrochozoa</taxon>
        <taxon>Brachiopoda</taxon>
        <taxon>Linguliformea</taxon>
        <taxon>Lingulata</taxon>
        <taxon>Lingulida</taxon>
        <taxon>Linguloidea</taxon>
        <taxon>Lingulidae</taxon>
        <taxon>Lingula</taxon>
    </lineage>
</organism>
<evidence type="ECO:0000256" key="6">
    <source>
        <dbReference type="RuleBase" id="RU363090"/>
    </source>
</evidence>
<keyword evidence="8" id="KW-1185">Reference proteome</keyword>
<dbReference type="GO" id="GO:0032958">
    <property type="term" value="P:inositol phosphate biosynthetic process"/>
    <property type="evidence" value="ECO:0007669"/>
    <property type="project" value="InterPro"/>
</dbReference>
<evidence type="ECO:0000256" key="1">
    <source>
        <dbReference type="ARBA" id="ARBA00007374"/>
    </source>
</evidence>
<dbReference type="GO" id="GO:0000828">
    <property type="term" value="F:inositol hexakisphosphate kinase activity"/>
    <property type="evidence" value="ECO:0007669"/>
    <property type="project" value="TreeGrafter"/>
</dbReference>
<dbReference type="InterPro" id="IPR005522">
    <property type="entry name" value="IPK"/>
</dbReference>
<dbReference type="GeneID" id="106173514"/>
<dbReference type="PANTHER" id="PTHR12400">
    <property type="entry name" value="INOSITOL POLYPHOSPHATE KINASE"/>
    <property type="match status" value="1"/>
</dbReference>
<feature type="region of interest" description="Disordered" evidence="7">
    <location>
        <begin position="172"/>
        <end position="204"/>
    </location>
</feature>
<reference evidence="9" key="1">
    <citation type="submission" date="2025-08" db="UniProtKB">
        <authorList>
            <consortium name="RefSeq"/>
        </authorList>
    </citation>
    <scope>IDENTIFICATION</scope>
    <source>
        <tissue evidence="9">Gonads</tissue>
    </source>
</reference>
<keyword evidence="5" id="KW-0067">ATP-binding</keyword>
<evidence type="ECO:0000256" key="3">
    <source>
        <dbReference type="ARBA" id="ARBA00022741"/>
    </source>
</evidence>
<dbReference type="PANTHER" id="PTHR12400:SF26">
    <property type="entry name" value="KINASE"/>
    <property type="match status" value="1"/>
</dbReference>
<feature type="region of interest" description="Disordered" evidence="7">
    <location>
        <begin position="23"/>
        <end position="45"/>
    </location>
</feature>
<dbReference type="GO" id="GO:0005524">
    <property type="term" value="F:ATP binding"/>
    <property type="evidence" value="ECO:0007669"/>
    <property type="project" value="UniProtKB-KW"/>
</dbReference>
<gene>
    <name evidence="9" type="primary">LOC106173514</name>
</gene>
<dbReference type="SUPFAM" id="SSF56104">
    <property type="entry name" value="SAICAR synthase-like"/>
    <property type="match status" value="1"/>
</dbReference>
<proteinExistence type="inferred from homology"/>
<dbReference type="EC" id="2.7.-.-" evidence="6"/>
<protein>
    <recommendedName>
        <fullName evidence="6">Kinase</fullName>
        <ecNumber evidence="6">2.7.-.-</ecNumber>
    </recommendedName>
</protein>
<dbReference type="InterPro" id="IPR038286">
    <property type="entry name" value="IPK_sf"/>
</dbReference>
<dbReference type="RefSeq" id="XP_013410106.1">
    <property type="nucleotide sequence ID" value="XM_013554652.2"/>
</dbReference>
<keyword evidence="3" id="KW-0547">Nucleotide-binding</keyword>
<evidence type="ECO:0000256" key="2">
    <source>
        <dbReference type="ARBA" id="ARBA00022679"/>
    </source>
</evidence>
<feature type="compositionally biased region" description="Polar residues" evidence="7">
    <location>
        <begin position="284"/>
        <end position="293"/>
    </location>
</feature>
<feature type="compositionally biased region" description="Polar residues" evidence="7">
    <location>
        <begin position="177"/>
        <end position="191"/>
    </location>
</feature>
<dbReference type="Gene3D" id="3.30.470.160">
    <property type="entry name" value="Inositol polyphosphate kinase"/>
    <property type="match status" value="1"/>
</dbReference>
<dbReference type="OrthoDB" id="338650at2759"/>
<evidence type="ECO:0000313" key="9">
    <source>
        <dbReference type="RefSeq" id="XP_013410106.1"/>
    </source>
</evidence>
<evidence type="ECO:0000313" key="8">
    <source>
        <dbReference type="Proteomes" id="UP000085678"/>
    </source>
</evidence>
<dbReference type="FunFam" id="3.30.470.160:FF:000001">
    <property type="entry name" value="Kinase"/>
    <property type="match status" value="1"/>
</dbReference>
<comment type="similarity">
    <text evidence="1 6">Belongs to the inositol phosphokinase (IPK) family.</text>
</comment>
<dbReference type="KEGG" id="lak:106173514"/>
<accession>A0A1S3JJ04</accession>
<feature type="compositionally biased region" description="Low complexity" evidence="7">
    <location>
        <begin position="268"/>
        <end position="283"/>
    </location>
</feature>
<name>A0A1S3JJ04_LINAN</name>
<sequence length="618" mass="69641">MDRSLPGSDVASDDDLNVEPRMAYGNTLVPGGPHNPRLYRTGSDRGVNVAGCRNSASDFETVDYDHLHVARSFDSAKDHLKQSYGKSLETSGPEFQFTIPDSGAANPLQLETDLRLGHKKALLSPQCSHSSQGSSNADSAVDLNLPYSDDDHLDLLTVSASHEHNEMLLNHVRKGTTKTSKNRLTLSHKMNSNGSSEKDSFESSSSPTVAMAFSFPQLPHMLPAVIISDHSHEGDPGDLYGKQNEDNWESVDNTPQLLNHPKLRRQLSNSSISSSKSDVSSNSEKFLSDSSFSLDEENIDGRESPSKREGKGKSSWRKIRNMVHWSPFVQQFKKHRYPWIQLAGHQGNFKAGDQGTILKKLCSKEQTCLQQLMKDIIRPYVPEYKGEVERDGIKYIQMQDLLCEFDCSSLMDCKIGVRTYLEEELQKARENPKLRKDMYQKMIEVDPNEPTEEEHAQQAITKPRYMIWRETVSSTANQGFRIEGIKKADGSSSRDFKTTRTREQILDCFISYTDNNKNIILKYMRRLKAIRATLEASPFFARHELIGSSLLFVHDNTEQACVWMIDFGKSNPIPNDATISHRAPWVEGNREDGYLTGIDNIIDIFEEMYTNATGSPTS</sequence>
<feature type="region of interest" description="Disordered" evidence="7">
    <location>
        <begin position="228"/>
        <end position="315"/>
    </location>
</feature>
<evidence type="ECO:0000256" key="4">
    <source>
        <dbReference type="ARBA" id="ARBA00022777"/>
    </source>
</evidence>
<feature type="compositionally biased region" description="Basic and acidic residues" evidence="7">
    <location>
        <begin position="299"/>
        <end position="312"/>
    </location>
</feature>
<evidence type="ECO:0000256" key="7">
    <source>
        <dbReference type="SAM" id="MobiDB-lite"/>
    </source>
</evidence>
<dbReference type="AlphaFoldDB" id="A0A1S3JJ04"/>
<dbReference type="GO" id="GO:0005737">
    <property type="term" value="C:cytoplasm"/>
    <property type="evidence" value="ECO:0007669"/>
    <property type="project" value="TreeGrafter"/>
</dbReference>
<keyword evidence="4 6" id="KW-0418">Kinase</keyword>
<dbReference type="STRING" id="7574.A0A1S3JJ04"/>
<dbReference type="Pfam" id="PF03770">
    <property type="entry name" value="IPK"/>
    <property type="match status" value="1"/>
</dbReference>
<dbReference type="GO" id="GO:0005634">
    <property type="term" value="C:nucleus"/>
    <property type="evidence" value="ECO:0007669"/>
    <property type="project" value="TreeGrafter"/>
</dbReference>
<keyword evidence="2 6" id="KW-0808">Transferase</keyword>
<dbReference type="Proteomes" id="UP000085678">
    <property type="component" value="Unplaced"/>
</dbReference>
<evidence type="ECO:0000256" key="5">
    <source>
        <dbReference type="ARBA" id="ARBA00022840"/>
    </source>
</evidence>
<dbReference type="InParanoid" id="A0A1S3JJ04"/>
<dbReference type="GO" id="GO:0046854">
    <property type="term" value="P:phosphatidylinositol phosphate biosynthetic process"/>
    <property type="evidence" value="ECO:0007669"/>
    <property type="project" value="TreeGrafter"/>
</dbReference>